<dbReference type="InterPro" id="IPR046427">
    <property type="entry name" value="Legumain_prodom_sf"/>
</dbReference>
<evidence type="ECO:0000313" key="9">
    <source>
        <dbReference type="EMBL" id="CAD5213985.1"/>
    </source>
</evidence>
<dbReference type="OrthoDB" id="5798836at2759"/>
<evidence type="ECO:0000256" key="5">
    <source>
        <dbReference type="ARBA" id="ARBA00022729"/>
    </source>
</evidence>
<evidence type="ECO:0000256" key="3">
    <source>
        <dbReference type="ARBA" id="ARBA00012628"/>
    </source>
</evidence>
<dbReference type="GO" id="GO:0004197">
    <property type="term" value="F:cysteine-type endopeptidase activity"/>
    <property type="evidence" value="ECO:0007669"/>
    <property type="project" value="UniProtKB-EC"/>
</dbReference>
<comment type="catalytic activity">
    <reaction evidence="1">
        <text>Hydrolysis of proteins and small molecule substrates at -Asn-|-Xaa- bonds.</text>
        <dbReference type="EC" id="3.4.22.34"/>
    </reaction>
</comment>
<dbReference type="InterPro" id="IPR001096">
    <property type="entry name" value="Peptidase_C13"/>
</dbReference>
<keyword evidence="5" id="KW-0732">Signal</keyword>
<evidence type="ECO:0000256" key="8">
    <source>
        <dbReference type="PIRSR" id="PIRSR019663-1"/>
    </source>
</evidence>
<dbReference type="Pfam" id="PF01650">
    <property type="entry name" value="Peptidase_C13"/>
    <property type="match status" value="1"/>
</dbReference>
<evidence type="ECO:0000313" key="10">
    <source>
        <dbReference type="Proteomes" id="UP000614601"/>
    </source>
</evidence>
<dbReference type="PANTHER" id="PTHR12000:SF42">
    <property type="entry name" value="LEGUMAIN"/>
    <property type="match status" value="1"/>
</dbReference>
<comment type="similarity">
    <text evidence="2">Belongs to the peptidase C13 family.</text>
</comment>
<organism evidence="9 10">
    <name type="scientific">Bursaphelenchus okinawaensis</name>
    <dbReference type="NCBI Taxonomy" id="465554"/>
    <lineage>
        <taxon>Eukaryota</taxon>
        <taxon>Metazoa</taxon>
        <taxon>Ecdysozoa</taxon>
        <taxon>Nematoda</taxon>
        <taxon>Chromadorea</taxon>
        <taxon>Rhabditida</taxon>
        <taxon>Tylenchina</taxon>
        <taxon>Tylenchomorpha</taxon>
        <taxon>Aphelenchoidea</taxon>
        <taxon>Aphelenchoididae</taxon>
        <taxon>Bursaphelenchus</taxon>
    </lineage>
</organism>
<dbReference type="EMBL" id="CAJFDH010000003">
    <property type="protein sequence ID" value="CAD5213985.1"/>
    <property type="molecule type" value="Genomic_DNA"/>
</dbReference>
<dbReference type="FunFam" id="3.40.50.1460:FF:000006">
    <property type="entry name" value="Legumain"/>
    <property type="match status" value="1"/>
</dbReference>
<dbReference type="EMBL" id="CAJFCW020000003">
    <property type="protein sequence ID" value="CAG9101870.1"/>
    <property type="molecule type" value="Genomic_DNA"/>
</dbReference>
<feature type="active site" evidence="8">
    <location>
        <position position="117"/>
    </location>
</feature>
<keyword evidence="7" id="KW-0788">Thiol protease</keyword>
<dbReference type="GO" id="GO:0005773">
    <property type="term" value="C:vacuole"/>
    <property type="evidence" value="ECO:0007669"/>
    <property type="project" value="GOC"/>
</dbReference>
<keyword evidence="10" id="KW-1185">Reference proteome</keyword>
<evidence type="ECO:0000256" key="7">
    <source>
        <dbReference type="ARBA" id="ARBA00022807"/>
    </source>
</evidence>
<dbReference type="Gene3D" id="1.10.132.130">
    <property type="match status" value="1"/>
</dbReference>
<evidence type="ECO:0000256" key="2">
    <source>
        <dbReference type="ARBA" id="ARBA00009941"/>
    </source>
</evidence>
<proteinExistence type="inferred from homology"/>
<name>A0A811KDU3_9BILA</name>
<dbReference type="PANTHER" id="PTHR12000">
    <property type="entry name" value="HEMOGLOBINASE FAMILY MEMBER"/>
    <property type="match status" value="1"/>
</dbReference>
<protein>
    <recommendedName>
        <fullName evidence="3">legumain</fullName>
        <ecNumber evidence="3">3.4.22.34</ecNumber>
    </recommendedName>
</protein>
<reference evidence="9" key="1">
    <citation type="submission" date="2020-09" db="EMBL/GenBank/DDBJ databases">
        <authorList>
            <person name="Kikuchi T."/>
        </authorList>
    </citation>
    <scope>NUCLEOTIDE SEQUENCE</scope>
    <source>
        <strain evidence="9">SH1</strain>
    </source>
</reference>
<dbReference type="InterPro" id="IPR048501">
    <property type="entry name" value="Legum_prodom"/>
</dbReference>
<dbReference type="Proteomes" id="UP000614601">
    <property type="component" value="Unassembled WGS sequence"/>
</dbReference>
<feature type="active site" description="Nucleophile" evidence="8">
    <location>
        <position position="159"/>
    </location>
</feature>
<dbReference type="CDD" id="cd21115">
    <property type="entry name" value="legumain_C"/>
    <property type="match status" value="1"/>
</dbReference>
<keyword evidence="4" id="KW-0645">Protease</keyword>
<dbReference type="Gene3D" id="3.40.50.1460">
    <property type="match status" value="1"/>
</dbReference>
<dbReference type="AlphaFoldDB" id="A0A811KDU3"/>
<accession>A0A811KDU3</accession>
<dbReference type="PRINTS" id="PR00776">
    <property type="entry name" value="HEMOGLOBNASE"/>
</dbReference>
<dbReference type="PIRSF" id="PIRSF019663">
    <property type="entry name" value="Legumain"/>
    <property type="match status" value="1"/>
</dbReference>
<dbReference type="GO" id="GO:0006624">
    <property type="term" value="P:vacuolar protein processing"/>
    <property type="evidence" value="ECO:0007669"/>
    <property type="project" value="TreeGrafter"/>
</dbReference>
<dbReference type="GO" id="GO:0051603">
    <property type="term" value="P:proteolysis involved in protein catabolic process"/>
    <property type="evidence" value="ECO:0007669"/>
    <property type="project" value="TreeGrafter"/>
</dbReference>
<evidence type="ECO:0000256" key="4">
    <source>
        <dbReference type="ARBA" id="ARBA00022670"/>
    </source>
</evidence>
<sequence>MYALLISGSNTWDNYRHQADVCHAYQILKAEGVDPNNIITMLYDDIAFNRLNPFPGQIFNNQNMKDVYSGVKIDYRGADVTVPNFQNILLGLPTNVGSGRVLQTTSEDNILIYFSDHGNTGFVGFPNHQVLTAKQIHVTLNMMIQQRKFNDMVIYIEACFSGSLFNGILKNDSNIYAMTASNERETSYGNTDSIQDITGARVVLGDSFSSNLLNSIVFKDLTTTTLDEQFAFVQNATKMSHVKRYGSTAIGQQTVAEFLQIIDFRDNEGDDDMKFEIPENLLPPSTKGSLPSCVMPELLMMERFDKTSDMEEKRRLGRHLKNVFDVKNNIEKHSMEMYVDLMPQFRSSDPIMDPRLPPLRITQLDCHDQVVRQFAVQCPEMMDNDFKNHFIATMTNLCEQMVPASHIIQQMIRHCT</sequence>
<gene>
    <name evidence="9" type="ORF">BOKJ2_LOCUS5366</name>
</gene>
<evidence type="ECO:0000256" key="6">
    <source>
        <dbReference type="ARBA" id="ARBA00022801"/>
    </source>
</evidence>
<dbReference type="EC" id="3.4.22.34" evidence="3"/>
<comment type="caution">
    <text evidence="9">The sequence shown here is derived from an EMBL/GenBank/DDBJ whole genome shotgun (WGS) entry which is preliminary data.</text>
</comment>
<dbReference type="Proteomes" id="UP000783686">
    <property type="component" value="Unassembled WGS sequence"/>
</dbReference>
<evidence type="ECO:0000256" key="1">
    <source>
        <dbReference type="ARBA" id="ARBA00000810"/>
    </source>
</evidence>
<keyword evidence="6" id="KW-0378">Hydrolase</keyword>